<dbReference type="PANTHER" id="PTHR24055">
    <property type="entry name" value="MITOGEN-ACTIVATED PROTEIN KINASE"/>
    <property type="match status" value="1"/>
</dbReference>
<keyword evidence="9 10" id="KW-0067">ATP-binding</keyword>
<reference evidence="12" key="1">
    <citation type="submission" date="2024-06" db="EMBL/GenBank/DDBJ databases">
        <authorList>
            <person name="Liu X."/>
            <person name="Lenzi L."/>
            <person name="Haldenby T S."/>
            <person name="Uol C."/>
        </authorList>
    </citation>
    <scope>NUCLEOTIDE SEQUENCE</scope>
</reference>
<gene>
    <name evidence="12" type="ORF">CDAUBV1_LOCUS11680</name>
</gene>
<evidence type="ECO:0000313" key="12">
    <source>
        <dbReference type="EMBL" id="CAL5137361.1"/>
    </source>
</evidence>
<dbReference type="PRINTS" id="PR01773">
    <property type="entry name" value="P38MAPKINASE"/>
</dbReference>
<protein>
    <recommendedName>
        <fullName evidence="3">mitogen-activated protein kinase</fullName>
        <ecNumber evidence="3">2.7.11.24</ecNumber>
    </recommendedName>
</protein>
<dbReference type="Gene3D" id="1.10.510.10">
    <property type="entry name" value="Transferase(Phosphotransferase) domain 1"/>
    <property type="match status" value="1"/>
</dbReference>
<evidence type="ECO:0000256" key="2">
    <source>
        <dbReference type="ARBA" id="ARBA00008832"/>
    </source>
</evidence>
<evidence type="ECO:0000256" key="4">
    <source>
        <dbReference type="ARBA" id="ARBA00022527"/>
    </source>
</evidence>
<dbReference type="SUPFAM" id="SSF56112">
    <property type="entry name" value="Protein kinase-like (PK-like)"/>
    <property type="match status" value="1"/>
</dbReference>
<dbReference type="InterPro" id="IPR050117">
    <property type="entry name" value="MAPK"/>
</dbReference>
<dbReference type="GO" id="GO:0005524">
    <property type="term" value="F:ATP binding"/>
    <property type="evidence" value="ECO:0007669"/>
    <property type="project" value="UniProtKB-UniRule"/>
</dbReference>
<dbReference type="PROSITE" id="PS50011">
    <property type="entry name" value="PROTEIN_KINASE_DOM"/>
    <property type="match status" value="1"/>
</dbReference>
<dbReference type="AlphaFoldDB" id="A0AAV2TKL2"/>
<evidence type="ECO:0000256" key="8">
    <source>
        <dbReference type="ARBA" id="ARBA00022777"/>
    </source>
</evidence>
<dbReference type="InterPro" id="IPR003527">
    <property type="entry name" value="MAP_kinase_CS"/>
</dbReference>
<dbReference type="CDD" id="cd07851">
    <property type="entry name" value="STKc_p38"/>
    <property type="match status" value="1"/>
</dbReference>
<dbReference type="EC" id="2.7.11.24" evidence="3"/>
<dbReference type="FunFam" id="3.30.200.20:FF:000028">
    <property type="entry name" value="Mitogen-activated protein kinase"/>
    <property type="match status" value="1"/>
</dbReference>
<dbReference type="InterPro" id="IPR017441">
    <property type="entry name" value="Protein_kinase_ATP_BS"/>
</dbReference>
<dbReference type="EMBL" id="CAXLJL010000379">
    <property type="protein sequence ID" value="CAL5137361.1"/>
    <property type="molecule type" value="Genomic_DNA"/>
</dbReference>
<evidence type="ECO:0000256" key="5">
    <source>
        <dbReference type="ARBA" id="ARBA00022553"/>
    </source>
</evidence>
<dbReference type="Gene3D" id="3.30.200.20">
    <property type="entry name" value="Phosphorylase Kinase, domain 1"/>
    <property type="match status" value="1"/>
</dbReference>
<name>A0AAV2TKL2_CALDB</name>
<evidence type="ECO:0000259" key="11">
    <source>
        <dbReference type="PROSITE" id="PS50011"/>
    </source>
</evidence>
<keyword evidence="8" id="KW-0418">Kinase</keyword>
<proteinExistence type="inferred from homology"/>
<feature type="binding site" evidence="10">
    <location>
        <position position="66"/>
    </location>
    <ligand>
        <name>ATP</name>
        <dbReference type="ChEBI" id="CHEBI:30616"/>
    </ligand>
</feature>
<keyword evidence="5" id="KW-0597">Phosphoprotein</keyword>
<dbReference type="SMART" id="SM00220">
    <property type="entry name" value="S_TKc"/>
    <property type="match status" value="1"/>
</dbReference>
<dbReference type="PROSITE" id="PS00107">
    <property type="entry name" value="PROTEIN_KINASE_ATP"/>
    <property type="match status" value="1"/>
</dbReference>
<feature type="domain" description="Protein kinase" evidence="11">
    <location>
        <begin position="36"/>
        <end position="320"/>
    </location>
</feature>
<evidence type="ECO:0000313" key="13">
    <source>
        <dbReference type="Proteomes" id="UP001497525"/>
    </source>
</evidence>
<evidence type="ECO:0000256" key="1">
    <source>
        <dbReference type="ARBA" id="ARBA00001946"/>
    </source>
</evidence>
<dbReference type="GO" id="GO:0004707">
    <property type="term" value="F:MAP kinase activity"/>
    <property type="evidence" value="ECO:0007669"/>
    <property type="project" value="UniProtKB-EC"/>
</dbReference>
<keyword evidence="4" id="KW-0723">Serine/threonine-protein kinase</keyword>
<dbReference type="FunFam" id="1.10.510.10:FF:000684">
    <property type="entry name" value="Mitogen-activated protein kinase"/>
    <property type="match status" value="1"/>
</dbReference>
<evidence type="ECO:0000256" key="10">
    <source>
        <dbReference type="PROSITE-ProRule" id="PRU10141"/>
    </source>
</evidence>
<dbReference type="InterPro" id="IPR011009">
    <property type="entry name" value="Kinase-like_dom_sf"/>
</dbReference>
<evidence type="ECO:0000256" key="3">
    <source>
        <dbReference type="ARBA" id="ARBA00012411"/>
    </source>
</evidence>
<comment type="cofactor">
    <cofactor evidence="1">
        <name>Mg(2+)</name>
        <dbReference type="ChEBI" id="CHEBI:18420"/>
    </cofactor>
</comment>
<dbReference type="InterPro" id="IPR000719">
    <property type="entry name" value="Prot_kinase_dom"/>
</dbReference>
<comment type="similarity">
    <text evidence="2">Belongs to the protein kinase superfamily. CMGC Ser/Thr protein kinase family. MAP kinase subfamily.</text>
</comment>
<dbReference type="InterPro" id="IPR008352">
    <property type="entry name" value="MAPK_HOG-like"/>
</dbReference>
<sequence>MGGAISTTHRPADSDCKPGFVVTQLNNLVWAVPDRYQELNIIGHGAYGTVCTAYDTKLQRKVAIKKLTKPFENSEYAKRTHRELKILSHVDHENILCLIDAFSPQTSLEQFKDIYLVTPLMGADLGAVISTQDLSDNHIRFLVYQILRALKYMHSCGLIHRDLKPVNIAVNADCELKILDFGLARQKQGEMTGYVATRWYRAPEIMLNWMHYNESVDIWSTACIMAEMRTRHALFTGKNHIDQIQMIMRLTGKPDEECMRKITSQSAREFLAGLKIEGPQDFSLYFSGFPPDAIDLLQHLLHLDPDRRYTAAQALSHPYFQTYHDELDEPTGVRYEDPLEDRTDISLDEWKKHVWTELENFVPKLDSLRLSPPDGSTDS</sequence>
<evidence type="ECO:0000256" key="7">
    <source>
        <dbReference type="ARBA" id="ARBA00022741"/>
    </source>
</evidence>
<keyword evidence="6" id="KW-0808">Transferase</keyword>
<keyword evidence="7 10" id="KW-0547">Nucleotide-binding</keyword>
<dbReference type="Pfam" id="PF00069">
    <property type="entry name" value="Pkinase"/>
    <property type="match status" value="1"/>
</dbReference>
<dbReference type="PROSITE" id="PS01351">
    <property type="entry name" value="MAPK"/>
    <property type="match status" value="1"/>
</dbReference>
<evidence type="ECO:0000256" key="9">
    <source>
        <dbReference type="ARBA" id="ARBA00022840"/>
    </source>
</evidence>
<evidence type="ECO:0000256" key="6">
    <source>
        <dbReference type="ARBA" id="ARBA00022679"/>
    </source>
</evidence>
<comment type="caution">
    <text evidence="12">The sequence shown here is derived from an EMBL/GenBank/DDBJ whole genome shotgun (WGS) entry which is preliminary data.</text>
</comment>
<organism evidence="12 13">
    <name type="scientific">Calicophoron daubneyi</name>
    <name type="common">Rumen fluke</name>
    <name type="synonym">Paramphistomum daubneyi</name>
    <dbReference type="NCBI Taxonomy" id="300641"/>
    <lineage>
        <taxon>Eukaryota</taxon>
        <taxon>Metazoa</taxon>
        <taxon>Spiralia</taxon>
        <taxon>Lophotrochozoa</taxon>
        <taxon>Platyhelminthes</taxon>
        <taxon>Trematoda</taxon>
        <taxon>Digenea</taxon>
        <taxon>Plagiorchiida</taxon>
        <taxon>Pronocephalata</taxon>
        <taxon>Paramphistomoidea</taxon>
        <taxon>Paramphistomidae</taxon>
        <taxon>Calicophoron</taxon>
    </lineage>
</organism>
<accession>A0AAV2TKL2</accession>
<dbReference type="GO" id="GO:0005737">
    <property type="term" value="C:cytoplasm"/>
    <property type="evidence" value="ECO:0007669"/>
    <property type="project" value="UniProtKB-ARBA"/>
</dbReference>
<dbReference type="Proteomes" id="UP001497525">
    <property type="component" value="Unassembled WGS sequence"/>
</dbReference>